<accession>A0A8H7PDP4</accession>
<proteinExistence type="predicted"/>
<feature type="region of interest" description="Disordered" evidence="4">
    <location>
        <begin position="73"/>
        <end position="99"/>
    </location>
</feature>
<dbReference type="AlphaFoldDB" id="A0A8H7PDP4"/>
<keyword evidence="2" id="KW-0342">GTP-binding</keyword>
<dbReference type="Gene3D" id="3.40.50.300">
    <property type="entry name" value="P-loop containing nucleotide triphosphate hydrolases"/>
    <property type="match status" value="1"/>
</dbReference>
<evidence type="ECO:0000313" key="6">
    <source>
        <dbReference type="EMBL" id="KAG2171784.1"/>
    </source>
</evidence>
<dbReference type="OrthoDB" id="248233at2759"/>
<dbReference type="CDD" id="cd03694">
    <property type="entry name" value="GTPBP_II"/>
    <property type="match status" value="1"/>
</dbReference>
<keyword evidence="7" id="KW-1185">Reference proteome</keyword>
<reference evidence="6" key="1">
    <citation type="submission" date="2020-12" db="EMBL/GenBank/DDBJ databases">
        <title>Metabolic potential, ecology and presence of endohyphal bacteria is reflected in genomic diversity of Mucoromycotina.</title>
        <authorList>
            <person name="Muszewska A."/>
            <person name="Okrasinska A."/>
            <person name="Steczkiewicz K."/>
            <person name="Drgas O."/>
            <person name="Orlowska M."/>
            <person name="Perlinska-Lenart U."/>
            <person name="Aleksandrzak-Piekarczyk T."/>
            <person name="Szatraj K."/>
            <person name="Zielenkiewicz U."/>
            <person name="Pilsyk S."/>
            <person name="Malc E."/>
            <person name="Mieczkowski P."/>
            <person name="Kruszewska J.S."/>
            <person name="Biernat P."/>
            <person name="Pawlowska J."/>
        </authorList>
    </citation>
    <scope>NUCLEOTIDE SEQUENCE</scope>
    <source>
        <strain evidence="6">WA0000067209</strain>
    </source>
</reference>
<keyword evidence="3" id="KW-0175">Coiled coil</keyword>
<dbReference type="PANTHER" id="PTHR43721:SF9">
    <property type="entry name" value="GTP-BINDING PROTEIN 1"/>
    <property type="match status" value="1"/>
</dbReference>
<evidence type="ECO:0000256" key="2">
    <source>
        <dbReference type="ARBA" id="ARBA00023134"/>
    </source>
</evidence>
<dbReference type="EMBL" id="JAEPQZ010000019">
    <property type="protein sequence ID" value="KAG2171784.1"/>
    <property type="molecule type" value="Genomic_DNA"/>
</dbReference>
<evidence type="ECO:0000256" key="1">
    <source>
        <dbReference type="ARBA" id="ARBA00022741"/>
    </source>
</evidence>
<feature type="domain" description="Tr-type G" evidence="5">
    <location>
        <begin position="189"/>
        <end position="419"/>
    </location>
</feature>
<dbReference type="Pfam" id="PF03144">
    <property type="entry name" value="GTP_EFTU_D2"/>
    <property type="match status" value="1"/>
</dbReference>
<evidence type="ECO:0000313" key="7">
    <source>
        <dbReference type="Proteomes" id="UP000654370"/>
    </source>
</evidence>
<dbReference type="FunFam" id="3.40.50.300:FF:000091">
    <property type="entry name" value="Probable GTP-binding protein 1"/>
    <property type="match status" value="1"/>
</dbReference>
<dbReference type="InterPro" id="IPR009000">
    <property type="entry name" value="Transl_B-barrel_sf"/>
</dbReference>
<dbReference type="CDD" id="cd04165">
    <property type="entry name" value="GTPBP1_like"/>
    <property type="match status" value="1"/>
</dbReference>
<dbReference type="InterPro" id="IPR000795">
    <property type="entry name" value="T_Tr_GTP-bd_dom"/>
</dbReference>
<evidence type="ECO:0000256" key="4">
    <source>
        <dbReference type="SAM" id="MobiDB-lite"/>
    </source>
</evidence>
<dbReference type="Proteomes" id="UP000654370">
    <property type="component" value="Unassembled WGS sequence"/>
</dbReference>
<name>A0A8H7PDP4_MORIS</name>
<dbReference type="InterPro" id="IPR027417">
    <property type="entry name" value="P-loop_NTPase"/>
</dbReference>
<dbReference type="PANTHER" id="PTHR43721">
    <property type="entry name" value="ELONGATION FACTOR TU-RELATED"/>
    <property type="match status" value="1"/>
</dbReference>
<dbReference type="SUPFAM" id="SSF52540">
    <property type="entry name" value="P-loop containing nucleoside triphosphate hydrolases"/>
    <property type="match status" value="1"/>
</dbReference>
<keyword evidence="1" id="KW-0547">Nucleotide-binding</keyword>
<dbReference type="Pfam" id="PF00009">
    <property type="entry name" value="GTP_EFTU"/>
    <property type="match status" value="1"/>
</dbReference>
<dbReference type="GO" id="GO:0005525">
    <property type="term" value="F:GTP binding"/>
    <property type="evidence" value="ECO:0007669"/>
    <property type="project" value="UniProtKB-KW"/>
</dbReference>
<evidence type="ECO:0000259" key="5">
    <source>
        <dbReference type="PROSITE" id="PS51722"/>
    </source>
</evidence>
<dbReference type="InterPro" id="IPR004161">
    <property type="entry name" value="EFTu-like_2"/>
</dbReference>
<feature type="coiled-coil region" evidence="3">
    <location>
        <begin position="113"/>
        <end position="140"/>
    </location>
</feature>
<dbReference type="GO" id="GO:0003746">
    <property type="term" value="F:translation elongation factor activity"/>
    <property type="evidence" value="ECO:0007669"/>
    <property type="project" value="TreeGrafter"/>
</dbReference>
<evidence type="ECO:0000256" key="3">
    <source>
        <dbReference type="SAM" id="Coils"/>
    </source>
</evidence>
<protein>
    <recommendedName>
        <fullName evidence="5">Tr-type G domain-containing protein</fullName>
    </recommendedName>
</protein>
<dbReference type="GO" id="GO:0003924">
    <property type="term" value="F:GTPase activity"/>
    <property type="evidence" value="ECO:0007669"/>
    <property type="project" value="InterPro"/>
</dbReference>
<organism evidence="6 7">
    <name type="scientific">Mortierella isabellina</name>
    <name type="common">Filamentous fungus</name>
    <name type="synonym">Umbelopsis isabellina</name>
    <dbReference type="NCBI Taxonomy" id="91625"/>
    <lineage>
        <taxon>Eukaryota</taxon>
        <taxon>Fungi</taxon>
        <taxon>Fungi incertae sedis</taxon>
        <taxon>Mucoromycota</taxon>
        <taxon>Mucoromycotina</taxon>
        <taxon>Umbelopsidomycetes</taxon>
        <taxon>Umbelopsidales</taxon>
        <taxon>Umbelopsidaceae</taxon>
        <taxon>Umbelopsis</taxon>
    </lineage>
</organism>
<gene>
    <name evidence="6" type="ORF">INT43_008164</name>
</gene>
<comment type="caution">
    <text evidence="6">The sequence shown here is derived from an EMBL/GenBank/DDBJ whole genome shotgun (WGS) entry which is preliminary data.</text>
</comment>
<dbReference type="Gene3D" id="2.40.30.10">
    <property type="entry name" value="Translation factors"/>
    <property type="match status" value="1"/>
</dbReference>
<dbReference type="PROSITE" id="PS51722">
    <property type="entry name" value="G_TR_2"/>
    <property type="match status" value="1"/>
</dbReference>
<dbReference type="InterPro" id="IPR035531">
    <property type="entry name" value="GTPBP1-like"/>
</dbReference>
<dbReference type="InterPro" id="IPR050055">
    <property type="entry name" value="EF-Tu_GTPase"/>
</dbReference>
<dbReference type="SUPFAM" id="SSF50447">
    <property type="entry name" value="Translation proteins"/>
    <property type="match status" value="1"/>
</dbReference>
<dbReference type="FunFam" id="2.40.30.10:FF:000014">
    <property type="entry name" value="Probable GTP-binding protein 1"/>
    <property type="match status" value="1"/>
</dbReference>
<sequence length="599" mass="65375">MTAPERSYDNCDSGGRNPVVDEAVTALASRLVDTKLNVGDSDRTATNMFNPNHTIDLAELELDDDIAQLVEDNRSRQVSNGTEQKRGHGGDICFGTDQGYDASDDGSPLNLSDEDLRLALENLENILSELEADYAIMDERNISQNPFPEIRTEYGTEQKTAEIANTTNLPITKVVHLMIRRKNLKIDSVLEIRVAVVGNVDAGKSTLLGVLTKGVLDDGRGKARVNLFRHKHEMESGRTSSVGMEILGFDSKSNPITHSLHGGRKLTWEDICLQASKVVSFVDLAGHEKYLKTTVFGMTGCAPDFVMLMVGANAGIIGMTKEHLGLALSLNIPVLVVVTKIDMCPPNILESTIKQLVKILKSPGCRKIPMFIKSNEDVVVTAANFVSERLCPIFQISNVTGEGLNLVRNFLNILPSQAKYDSSLPFEYQITDTFSVPFVGTVVSGVVVSGVAHIGDSLLIGPDSLGHFTQTAVKGIQRKRVNVPAASAGQGVTLALKRIRRSAIRKGMVMLSHEKDSPMPRACKRFEAEILVLYHSTTIGQKYQAMVHSGPVRQTARIVKLDQTVLRTGDRATVVCAKLSLSPPFPGCITKRDHLYTDI</sequence>